<sequence>MLPGVPVLSQAAVQVAQDTAKGRYVIATRPHQPGEIVFQDEAFVFASCKAESFLKSKQATFAQLLDSNESANDFHPNMHNLFFNLLSTMRGLDMIGEVDRAKCILKSVTKFLQNPSSLDNMLSLSYANEAACLDTAQQLIKRFPAVFTQVTAPTLAKIIGVLSTNSHELETLGGTGLFLSACLMEHNCYANCSFTTFESTLWVTAIRPIQVNEPLSIDYGNMFYRPLQERQEHMQQGYGFTCVCRACTEFPDKTRAYQCRLNGCTGLVHPFPTKPIETYRCLVCHQAWSIAQVKAIKTMEQELKANLPTTYRDILRIEASTPFHRFHYLLFWALDNLGLKGAQGLNHDIETLGAMWSDLISAIEYVVPEAHHEKTIYYDELAQVQIITGDIPGAVEAYGVAYGISCVVSGASTPPTLALKDLMDNPPKDRNELLLRYGTSVATADDAMEE</sequence>
<dbReference type="Proteomes" id="UP000481153">
    <property type="component" value="Unassembled WGS sequence"/>
</dbReference>
<gene>
    <name evidence="2" type="ORF">Ae201684_014821</name>
</gene>
<protein>
    <recommendedName>
        <fullName evidence="1">SET domain-containing protein</fullName>
    </recommendedName>
</protein>
<accession>A0A6G0WIR2</accession>
<keyword evidence="3" id="KW-1185">Reference proteome</keyword>
<dbReference type="PANTHER" id="PTHR12197:SF251">
    <property type="entry name" value="EG:BACR7C10.4 PROTEIN"/>
    <property type="match status" value="1"/>
</dbReference>
<dbReference type="Pfam" id="PF00856">
    <property type="entry name" value="SET"/>
    <property type="match status" value="1"/>
</dbReference>
<dbReference type="InterPro" id="IPR050869">
    <property type="entry name" value="H3K4_H4K5_MeTrfase"/>
</dbReference>
<dbReference type="VEuPathDB" id="FungiDB:AeMF1_005573"/>
<comment type="caution">
    <text evidence="2">The sequence shown here is derived from an EMBL/GenBank/DDBJ whole genome shotgun (WGS) entry which is preliminary data.</text>
</comment>
<dbReference type="GO" id="GO:0005634">
    <property type="term" value="C:nucleus"/>
    <property type="evidence" value="ECO:0007669"/>
    <property type="project" value="TreeGrafter"/>
</dbReference>
<dbReference type="AlphaFoldDB" id="A0A6G0WIR2"/>
<proteinExistence type="predicted"/>
<evidence type="ECO:0000313" key="3">
    <source>
        <dbReference type="Proteomes" id="UP000481153"/>
    </source>
</evidence>
<organism evidence="2 3">
    <name type="scientific">Aphanomyces euteiches</name>
    <dbReference type="NCBI Taxonomy" id="100861"/>
    <lineage>
        <taxon>Eukaryota</taxon>
        <taxon>Sar</taxon>
        <taxon>Stramenopiles</taxon>
        <taxon>Oomycota</taxon>
        <taxon>Saprolegniomycetes</taxon>
        <taxon>Saprolegniales</taxon>
        <taxon>Verrucalvaceae</taxon>
        <taxon>Aphanomyces</taxon>
    </lineage>
</organism>
<dbReference type="InterPro" id="IPR046341">
    <property type="entry name" value="SET_dom_sf"/>
</dbReference>
<dbReference type="Gene3D" id="1.25.40.10">
    <property type="entry name" value="Tetratricopeptide repeat domain"/>
    <property type="match status" value="1"/>
</dbReference>
<reference evidence="2 3" key="1">
    <citation type="submission" date="2019-07" db="EMBL/GenBank/DDBJ databases">
        <title>Genomics analysis of Aphanomyces spp. identifies a new class of oomycete effector associated with host adaptation.</title>
        <authorList>
            <person name="Gaulin E."/>
        </authorList>
    </citation>
    <scope>NUCLEOTIDE SEQUENCE [LARGE SCALE GENOMIC DNA]</scope>
    <source>
        <strain evidence="2 3">ATCC 201684</strain>
    </source>
</reference>
<dbReference type="InterPro" id="IPR011990">
    <property type="entry name" value="TPR-like_helical_dom_sf"/>
</dbReference>
<evidence type="ECO:0000259" key="1">
    <source>
        <dbReference type="PROSITE" id="PS50280"/>
    </source>
</evidence>
<name>A0A6G0WIR2_9STRA</name>
<dbReference type="PROSITE" id="PS50280">
    <property type="entry name" value="SET"/>
    <property type="match status" value="1"/>
</dbReference>
<feature type="domain" description="SET" evidence="1">
    <location>
        <begin position="11"/>
        <end position="220"/>
    </location>
</feature>
<dbReference type="EMBL" id="VJMJ01000202">
    <property type="protein sequence ID" value="KAF0727084.1"/>
    <property type="molecule type" value="Genomic_DNA"/>
</dbReference>
<dbReference type="PANTHER" id="PTHR12197">
    <property type="entry name" value="HISTONE-LYSINE N-METHYLTRANSFERASE SMYD"/>
    <property type="match status" value="1"/>
</dbReference>
<dbReference type="SUPFAM" id="SSF82199">
    <property type="entry name" value="SET domain"/>
    <property type="match status" value="1"/>
</dbReference>
<dbReference type="InterPro" id="IPR001214">
    <property type="entry name" value="SET_dom"/>
</dbReference>
<evidence type="ECO:0000313" key="2">
    <source>
        <dbReference type="EMBL" id="KAF0727084.1"/>
    </source>
</evidence>
<dbReference type="Gene3D" id="2.170.270.10">
    <property type="entry name" value="SET domain"/>
    <property type="match status" value="1"/>
</dbReference>